<dbReference type="EMBL" id="VJXR01000015">
    <property type="protein sequence ID" value="TRW45977.1"/>
    <property type="molecule type" value="Genomic_DNA"/>
</dbReference>
<dbReference type="SFLD" id="SFLDG01129">
    <property type="entry name" value="C1.5:_HAD__Beta-PGM__Phosphata"/>
    <property type="match status" value="1"/>
</dbReference>
<dbReference type="CDD" id="cd07505">
    <property type="entry name" value="HAD_BPGM-like"/>
    <property type="match status" value="1"/>
</dbReference>
<dbReference type="InterPro" id="IPR023198">
    <property type="entry name" value="PGP-like_dom2"/>
</dbReference>
<dbReference type="Pfam" id="PF00702">
    <property type="entry name" value="Hydrolase"/>
    <property type="match status" value="1"/>
</dbReference>
<sequence length="227" mass="23726">MPEQKSSPVAGVVFDMDGVLTDTETIWDEVRRELAAADGVPWPGEATEAMMGMSTPEWSDYMAATVGVRGDAADVAERTIAAMVERYRVHLPALPGAVQTVERLAQRWPLGLASSSPRRLIDASLDALGIAQHFRVTVSTEEVAAGKPAPDGYARACELLGVEPGRTVAIEDSSNGLRSAAAAGMVVVAVPHEAFPPAPDALALADVSVGGLDEVTVDLLEGLVAAR</sequence>
<dbReference type="PRINTS" id="PR00413">
    <property type="entry name" value="HADHALOGNASE"/>
</dbReference>
<dbReference type="InterPro" id="IPR036412">
    <property type="entry name" value="HAD-like_sf"/>
</dbReference>
<gene>
    <name evidence="1" type="ORF">FJ693_07420</name>
</gene>
<evidence type="ECO:0000313" key="2">
    <source>
        <dbReference type="Proteomes" id="UP000318693"/>
    </source>
</evidence>
<dbReference type="RefSeq" id="WP_143417889.1">
    <property type="nucleotide sequence ID" value="NZ_VJXR01000015.1"/>
</dbReference>
<dbReference type="SFLD" id="SFLDS00003">
    <property type="entry name" value="Haloacid_Dehalogenase"/>
    <property type="match status" value="1"/>
</dbReference>
<dbReference type="Gene3D" id="1.10.150.240">
    <property type="entry name" value="Putative phosphatase, domain 2"/>
    <property type="match status" value="1"/>
</dbReference>
<keyword evidence="2" id="KW-1185">Reference proteome</keyword>
<name>A0A552WT95_9MICO</name>
<proteinExistence type="predicted"/>
<accession>A0A552WT95</accession>
<comment type="caution">
    <text evidence="1">The sequence shown here is derived from an EMBL/GenBank/DDBJ whole genome shotgun (WGS) entry which is preliminary data.</text>
</comment>
<dbReference type="SUPFAM" id="SSF56784">
    <property type="entry name" value="HAD-like"/>
    <property type="match status" value="1"/>
</dbReference>
<dbReference type="Proteomes" id="UP000318693">
    <property type="component" value="Unassembled WGS sequence"/>
</dbReference>
<organism evidence="1 2">
    <name type="scientific">Georgenia yuyongxinii</name>
    <dbReference type="NCBI Taxonomy" id="2589797"/>
    <lineage>
        <taxon>Bacteria</taxon>
        <taxon>Bacillati</taxon>
        <taxon>Actinomycetota</taxon>
        <taxon>Actinomycetes</taxon>
        <taxon>Micrococcales</taxon>
        <taxon>Bogoriellaceae</taxon>
        <taxon>Georgenia</taxon>
    </lineage>
</organism>
<protein>
    <submittedName>
        <fullName evidence="1">HAD family phosphatase</fullName>
    </submittedName>
</protein>
<dbReference type="PANTHER" id="PTHR18901:SF38">
    <property type="entry name" value="PSEUDOURIDINE-5'-PHOSPHATASE"/>
    <property type="match status" value="1"/>
</dbReference>
<dbReference type="PANTHER" id="PTHR18901">
    <property type="entry name" value="2-DEOXYGLUCOSE-6-PHOSPHATE PHOSPHATASE 2"/>
    <property type="match status" value="1"/>
</dbReference>
<reference evidence="1 2" key="1">
    <citation type="submission" date="2019-07" db="EMBL/GenBank/DDBJ databases">
        <title>Georgenia wutianyii sp. nov. and Georgenia *** sp. nov. isolated from plateau pika (Ochotona curzoniae) in the Qinghai-Tibet plateau of China.</title>
        <authorList>
            <person name="Tian Z."/>
        </authorList>
    </citation>
    <scope>NUCLEOTIDE SEQUENCE [LARGE SCALE GENOMIC DNA]</scope>
    <source>
        <strain evidence="1 2">Z446</strain>
    </source>
</reference>
<dbReference type="AlphaFoldDB" id="A0A552WT95"/>
<dbReference type="NCBIfam" id="TIGR01509">
    <property type="entry name" value="HAD-SF-IA-v3"/>
    <property type="match status" value="1"/>
</dbReference>
<dbReference type="Gene3D" id="3.40.50.1000">
    <property type="entry name" value="HAD superfamily/HAD-like"/>
    <property type="match status" value="1"/>
</dbReference>
<dbReference type="SFLD" id="SFLDG01135">
    <property type="entry name" value="C1.5.6:_HAD__Beta-PGM__Phospha"/>
    <property type="match status" value="1"/>
</dbReference>
<dbReference type="InterPro" id="IPR023214">
    <property type="entry name" value="HAD_sf"/>
</dbReference>
<dbReference type="InterPro" id="IPR006439">
    <property type="entry name" value="HAD-SF_hydro_IA"/>
</dbReference>
<evidence type="ECO:0000313" key="1">
    <source>
        <dbReference type="EMBL" id="TRW45977.1"/>
    </source>
</evidence>